<reference evidence="1 2" key="1">
    <citation type="submission" date="2019-09" db="EMBL/GenBank/DDBJ databases">
        <title>YIM 132548 draft genome.</title>
        <authorList>
            <person name="Jiang L."/>
        </authorList>
    </citation>
    <scope>NUCLEOTIDE SEQUENCE [LARGE SCALE GENOMIC DNA]</scope>
    <source>
        <strain evidence="1 2">YIM 132548</strain>
    </source>
</reference>
<name>A0A6N6MNC1_9HYPH</name>
<gene>
    <name evidence="1" type="ORF">F6X51_14350</name>
</gene>
<dbReference type="EMBL" id="VZZJ01000011">
    <property type="protein sequence ID" value="KAB1072783.1"/>
    <property type="molecule type" value="Genomic_DNA"/>
</dbReference>
<organism evidence="1 2">
    <name type="scientific">Methylobacterium planeticum</name>
    <dbReference type="NCBI Taxonomy" id="2615211"/>
    <lineage>
        <taxon>Bacteria</taxon>
        <taxon>Pseudomonadati</taxon>
        <taxon>Pseudomonadota</taxon>
        <taxon>Alphaproteobacteria</taxon>
        <taxon>Hyphomicrobiales</taxon>
        <taxon>Methylobacteriaceae</taxon>
        <taxon>Methylobacterium</taxon>
    </lineage>
</organism>
<evidence type="ECO:0000313" key="1">
    <source>
        <dbReference type="EMBL" id="KAB1072783.1"/>
    </source>
</evidence>
<protein>
    <submittedName>
        <fullName evidence="1">Uncharacterized protein</fullName>
    </submittedName>
</protein>
<evidence type="ECO:0000313" key="2">
    <source>
        <dbReference type="Proteomes" id="UP000441523"/>
    </source>
</evidence>
<sequence length="107" mass="10687">MFGFLGSFGAIVVPFALLALPSAKVVAVVVAPGSDPTDLARIVAQADGAIVNAGGSDNVILARSDSDGFVSRLYAAGAHLVLNADLAKRCGPAALRAASIPTEASPR</sequence>
<dbReference type="RefSeq" id="WP_150964358.1">
    <property type="nucleotide sequence ID" value="NZ_VZZJ01000011.1"/>
</dbReference>
<dbReference type="AlphaFoldDB" id="A0A6N6MNC1"/>
<accession>A0A6N6MNC1</accession>
<proteinExistence type="predicted"/>
<comment type="caution">
    <text evidence="1">The sequence shown here is derived from an EMBL/GenBank/DDBJ whole genome shotgun (WGS) entry which is preliminary data.</text>
</comment>
<keyword evidence="2" id="KW-1185">Reference proteome</keyword>
<dbReference type="Proteomes" id="UP000441523">
    <property type="component" value="Unassembled WGS sequence"/>
</dbReference>